<proteinExistence type="predicted"/>
<name>A0ABW9JWL7_9FLAO</name>
<accession>A0ABW9JWL7</accession>
<evidence type="ECO:0000313" key="1">
    <source>
        <dbReference type="EMBL" id="MFN1215434.1"/>
    </source>
</evidence>
<reference evidence="1 2" key="1">
    <citation type="submission" date="2024-12" db="EMBL/GenBank/DDBJ databases">
        <title>Draft genome sequence of Chryseobacterium kwangjuense AG447.</title>
        <authorList>
            <person name="Cheptsov V.S."/>
            <person name="Belov A."/>
            <person name="Zavarzina A.G."/>
        </authorList>
    </citation>
    <scope>NUCLEOTIDE SEQUENCE [LARGE SCALE GENOMIC DNA]</scope>
    <source>
        <strain evidence="1 2">AG447</strain>
    </source>
</reference>
<dbReference type="Proteomes" id="UP001634154">
    <property type="component" value="Unassembled WGS sequence"/>
</dbReference>
<organism evidence="1 2">
    <name type="scientific">Chryseobacterium kwangjuense</name>
    <dbReference type="NCBI Taxonomy" id="267125"/>
    <lineage>
        <taxon>Bacteria</taxon>
        <taxon>Pseudomonadati</taxon>
        <taxon>Bacteroidota</taxon>
        <taxon>Flavobacteriia</taxon>
        <taxon>Flavobacteriales</taxon>
        <taxon>Weeksellaceae</taxon>
        <taxon>Chryseobacterium group</taxon>
        <taxon>Chryseobacterium</taxon>
    </lineage>
</organism>
<keyword evidence="2" id="KW-1185">Reference proteome</keyword>
<gene>
    <name evidence="1" type="ORF">ACKW6Q_00490</name>
</gene>
<evidence type="ECO:0000313" key="2">
    <source>
        <dbReference type="Proteomes" id="UP001634154"/>
    </source>
</evidence>
<dbReference type="RefSeq" id="WP_157884393.1">
    <property type="nucleotide sequence ID" value="NZ_JBJXVJ010000001.1"/>
</dbReference>
<protein>
    <recommendedName>
        <fullName evidence="3">Natural product</fullName>
    </recommendedName>
</protein>
<comment type="caution">
    <text evidence="1">The sequence shown here is derived from an EMBL/GenBank/DDBJ whole genome shotgun (WGS) entry which is preliminary data.</text>
</comment>
<evidence type="ECO:0008006" key="3">
    <source>
        <dbReference type="Google" id="ProtNLM"/>
    </source>
</evidence>
<dbReference type="EMBL" id="JBJXVJ010000001">
    <property type="protein sequence ID" value="MFN1215434.1"/>
    <property type="molecule type" value="Genomic_DNA"/>
</dbReference>
<sequence length="53" mass="6089">MKTKTLNVQGAKFLDRKELKKVNGGAIRTPVRCCEKKPNGQCMLWWPIDQECP</sequence>